<dbReference type="Ensembl" id="ENSPKIT00000014104.1">
    <property type="protein sequence ID" value="ENSPKIP00000033218.1"/>
    <property type="gene ID" value="ENSPKIG00000013013.1"/>
</dbReference>
<dbReference type="AlphaFoldDB" id="A0A3B3SSB4"/>
<dbReference type="GeneID" id="111855311"/>
<keyword evidence="2 6" id="KW-0812">Transmembrane</keyword>
<keyword evidence="7" id="KW-0732">Signal</keyword>
<evidence type="ECO:0000256" key="4">
    <source>
        <dbReference type="ARBA" id="ARBA00023136"/>
    </source>
</evidence>
<feature type="signal peptide" evidence="7">
    <location>
        <begin position="1"/>
        <end position="21"/>
    </location>
</feature>
<dbReference type="PANTHER" id="PTHR31395:SF18">
    <property type="entry name" value="PROTEIN SHISA-2 HOMOLOG PRECURSOR"/>
    <property type="match status" value="1"/>
</dbReference>
<feature type="domain" description="Shisa N-terminal" evidence="8">
    <location>
        <begin position="25"/>
        <end position="80"/>
    </location>
</feature>
<proteinExistence type="predicted"/>
<feature type="region of interest" description="Disordered" evidence="5">
    <location>
        <begin position="133"/>
        <end position="181"/>
    </location>
</feature>
<organism evidence="9 10">
    <name type="scientific">Paramormyrops kingsleyae</name>
    <dbReference type="NCBI Taxonomy" id="1676925"/>
    <lineage>
        <taxon>Eukaryota</taxon>
        <taxon>Metazoa</taxon>
        <taxon>Chordata</taxon>
        <taxon>Craniata</taxon>
        <taxon>Vertebrata</taxon>
        <taxon>Euteleostomi</taxon>
        <taxon>Actinopterygii</taxon>
        <taxon>Neopterygii</taxon>
        <taxon>Teleostei</taxon>
        <taxon>Osteoglossocephala</taxon>
        <taxon>Osteoglossomorpha</taxon>
        <taxon>Osteoglossiformes</taxon>
        <taxon>Mormyridae</taxon>
        <taxon>Paramormyrops</taxon>
    </lineage>
</organism>
<accession>A0A3B3SSB4</accession>
<dbReference type="GO" id="GO:0016020">
    <property type="term" value="C:membrane"/>
    <property type="evidence" value="ECO:0007669"/>
    <property type="project" value="UniProtKB-SubCell"/>
</dbReference>
<keyword evidence="10" id="KW-1185">Reference proteome</keyword>
<dbReference type="OrthoDB" id="10025410at2759"/>
<dbReference type="Pfam" id="PF13908">
    <property type="entry name" value="Shisa_N"/>
    <property type="match status" value="1"/>
</dbReference>
<dbReference type="CTD" id="561042"/>
<evidence type="ECO:0000256" key="2">
    <source>
        <dbReference type="ARBA" id="ARBA00022692"/>
    </source>
</evidence>
<reference evidence="9" key="2">
    <citation type="submission" date="2025-09" db="UniProtKB">
        <authorList>
            <consortium name="Ensembl"/>
        </authorList>
    </citation>
    <scope>IDENTIFICATION</scope>
</reference>
<dbReference type="PANTHER" id="PTHR31395">
    <property type="entry name" value="SHISA"/>
    <property type="match status" value="1"/>
</dbReference>
<evidence type="ECO:0000313" key="10">
    <source>
        <dbReference type="Proteomes" id="UP000261540"/>
    </source>
</evidence>
<name>A0A3B3SSB4_9TELE</name>
<evidence type="ECO:0000256" key="3">
    <source>
        <dbReference type="ARBA" id="ARBA00022989"/>
    </source>
</evidence>
<dbReference type="Proteomes" id="UP000261540">
    <property type="component" value="Unplaced"/>
</dbReference>
<feature type="compositionally biased region" description="Polar residues" evidence="5">
    <location>
        <begin position="135"/>
        <end position="144"/>
    </location>
</feature>
<evidence type="ECO:0000256" key="1">
    <source>
        <dbReference type="ARBA" id="ARBA00004370"/>
    </source>
</evidence>
<dbReference type="InterPro" id="IPR053891">
    <property type="entry name" value="Shisa_N"/>
</dbReference>
<dbReference type="RefSeq" id="XP_023689994.1">
    <property type="nucleotide sequence ID" value="XM_023834226.2"/>
</dbReference>
<keyword evidence="4 6" id="KW-0472">Membrane</keyword>
<keyword evidence="3 6" id="KW-1133">Transmembrane helix</keyword>
<dbReference type="GeneTree" id="ENSGT00940000157443"/>
<sequence length="275" mass="29680">MPVYFLVSLYLLSSGLQPHAAAGTGEYCHGWADAFSVWHRGFQCPERYDGEDARYCCGTCALRYCCTAAEARLDQSACDNDDFMEFENDGKTTKKPSHVPTYLPFLIVAGTFVSFVVVGSMVAICCCQCLKPKSGDSQSGSAPIQSCLLEPGGHPSDGMTPSRNSSTSSNSTGRSMAAGRQQNAGTLGTEVAVNVFRQAGSGYPVSGAQSQQYMSPPQPPGPYFQPYLNYGIPPEHTMLVPQAFLDNCSTYGQQQTYPFQHNPIHSEPLYSGITV</sequence>
<reference evidence="9" key="1">
    <citation type="submission" date="2025-08" db="UniProtKB">
        <authorList>
            <consortium name="Ensembl"/>
        </authorList>
    </citation>
    <scope>IDENTIFICATION</scope>
</reference>
<feature type="chain" id="PRO_5017464228" evidence="7">
    <location>
        <begin position="22"/>
        <end position="275"/>
    </location>
</feature>
<evidence type="ECO:0000256" key="7">
    <source>
        <dbReference type="SAM" id="SignalP"/>
    </source>
</evidence>
<protein>
    <submittedName>
        <fullName evidence="9">Shisa family member 2a</fullName>
    </submittedName>
</protein>
<feature type="compositionally biased region" description="Low complexity" evidence="5">
    <location>
        <begin position="162"/>
        <end position="175"/>
    </location>
</feature>
<dbReference type="InterPro" id="IPR026910">
    <property type="entry name" value="Shisa"/>
</dbReference>
<evidence type="ECO:0000256" key="5">
    <source>
        <dbReference type="SAM" id="MobiDB-lite"/>
    </source>
</evidence>
<evidence type="ECO:0000256" key="6">
    <source>
        <dbReference type="SAM" id="Phobius"/>
    </source>
</evidence>
<comment type="subcellular location">
    <subcellularLocation>
        <location evidence="1">Membrane</location>
    </subcellularLocation>
</comment>
<evidence type="ECO:0000313" key="9">
    <source>
        <dbReference type="Ensembl" id="ENSPKIP00000033218.1"/>
    </source>
</evidence>
<dbReference type="KEGG" id="pki:111855311"/>
<feature type="transmembrane region" description="Helical" evidence="6">
    <location>
        <begin position="101"/>
        <end position="124"/>
    </location>
</feature>
<evidence type="ECO:0000259" key="8">
    <source>
        <dbReference type="Pfam" id="PF13908"/>
    </source>
</evidence>